<keyword evidence="3" id="KW-1185">Reference proteome</keyword>
<reference evidence="2" key="1">
    <citation type="submission" date="2009-11" db="EMBL/GenBank/DDBJ databases">
        <authorList>
            <person name="Weinstock G."/>
            <person name="Sodergren E."/>
            <person name="Clifton S."/>
            <person name="Fulton L."/>
            <person name="Fulton B."/>
            <person name="Courtney L."/>
            <person name="Fronick C."/>
            <person name="Harrison M."/>
            <person name="Strong C."/>
            <person name="Farmer C."/>
            <person name="Delahaunty K."/>
            <person name="Markovic C."/>
            <person name="Hall O."/>
            <person name="Minx P."/>
            <person name="Tomlinson C."/>
            <person name="Mitreva M."/>
            <person name="Nelson J."/>
            <person name="Hou S."/>
            <person name="Wollam A."/>
            <person name="Pepin K.H."/>
            <person name="Johnson M."/>
            <person name="Bhonagiri V."/>
            <person name="Nash W.E."/>
            <person name="Warren W."/>
            <person name="Chinwalla A."/>
            <person name="Mardis E.R."/>
            <person name="Wilson R.K."/>
        </authorList>
    </citation>
    <scope>NUCLEOTIDE SEQUENCE [LARGE SCALE GENOMIC DNA]</scope>
    <source>
        <strain evidence="2">DSM 18205</strain>
    </source>
</reference>
<evidence type="ECO:0000313" key="2">
    <source>
        <dbReference type="EMBL" id="EFB34597.1"/>
    </source>
</evidence>
<dbReference type="EMBL" id="ACBX02000035">
    <property type="protein sequence ID" value="EFB34597.1"/>
    <property type="molecule type" value="Genomic_DNA"/>
</dbReference>
<feature type="domain" description="Transposase DDE" evidence="1">
    <location>
        <begin position="112"/>
        <end position="267"/>
    </location>
</feature>
<evidence type="ECO:0000313" key="3">
    <source>
        <dbReference type="Proteomes" id="UP000004477"/>
    </source>
</evidence>
<protein>
    <submittedName>
        <fullName evidence="2">Transposase, IS4 family</fullName>
    </submittedName>
</protein>
<dbReference type="HOGENOM" id="CLU_073308_1_0_10"/>
<dbReference type="STRING" id="537011.PREVCOP_06032"/>
<dbReference type="PaxDb" id="537011-PREVCOP_06032"/>
<evidence type="ECO:0000259" key="1">
    <source>
        <dbReference type="Pfam" id="PF13612"/>
    </source>
</evidence>
<dbReference type="AlphaFoldDB" id="D1PFM4"/>
<dbReference type="Pfam" id="PF13612">
    <property type="entry name" value="DDE_Tnp_1_3"/>
    <property type="match status" value="1"/>
</dbReference>
<organism evidence="2 3">
    <name type="scientific">Segatella copri DSM 18205</name>
    <dbReference type="NCBI Taxonomy" id="537011"/>
    <lineage>
        <taxon>Bacteria</taxon>
        <taxon>Pseudomonadati</taxon>
        <taxon>Bacteroidota</taxon>
        <taxon>Bacteroidia</taxon>
        <taxon>Bacteroidales</taxon>
        <taxon>Prevotellaceae</taxon>
        <taxon>Segatella</taxon>
    </lineage>
</organism>
<proteinExistence type="predicted"/>
<gene>
    <name evidence="2" type="ORF">PREVCOP_06032</name>
</gene>
<dbReference type="NCBIfam" id="NF033520">
    <property type="entry name" value="transpos_IS982"/>
    <property type="match status" value="1"/>
</dbReference>
<dbReference type="InterPro" id="IPR025668">
    <property type="entry name" value="Tnp_DDE_dom"/>
</dbReference>
<dbReference type="Proteomes" id="UP000004477">
    <property type="component" value="Unassembled WGS sequence"/>
</dbReference>
<sequence>MEITKDKVTELFCIIDEFYKVFDAENAGKLLLSEDGVKRRRRKASLSDSEIMTILLYFHFGSFRNFKHYYLFFIRGTLKSYFPNAVSYNRFVELESRVFFPLMFFLNLRAFGRCTGITFVDSTMIPICHNLRRYANKVFKGIATDGKGTMGWCHGFKLHLACNDRGEIIAFVLTGANVSDKDPAVFDVLAKRLYGKLFADKGYISQKLFDSLFEEGIQLVTGLRVNMKNKLMPFYDKMMLRKRYIIETINDLLKNTAQIVHSRHRSVANFIINIISALGAYCFFDNKPKALTGYVIEDTKQLSLFLTLHILLGGFCLSNHPRYIDGCQASVSLI</sequence>
<name>D1PFM4_9BACT</name>
<accession>D1PFM4</accession>
<comment type="caution">
    <text evidence="2">The sequence shown here is derived from an EMBL/GenBank/DDBJ whole genome shotgun (WGS) entry which is preliminary data.</text>
</comment>